<evidence type="ECO:0000313" key="2">
    <source>
        <dbReference type="Proteomes" id="UP000002209"/>
    </source>
</evidence>
<dbReference type="STRING" id="379066.GAU_2290"/>
<sequence>MACPREAIVATPDEIERELEECRLDANWAALVEVMRAKHGSEYSSARVAAAFDAYIQHSPRDCGLCGEPITQGIDHQLWIATRVQEGETLACRPETWCPGCARLISISPPRIH</sequence>
<evidence type="ECO:0000313" key="1">
    <source>
        <dbReference type="EMBL" id="BAH39332.1"/>
    </source>
</evidence>
<organism evidence="1 2">
    <name type="scientific">Gemmatimonas aurantiaca (strain DSM 14586 / JCM 11422 / NBRC 100505 / T-27)</name>
    <dbReference type="NCBI Taxonomy" id="379066"/>
    <lineage>
        <taxon>Bacteria</taxon>
        <taxon>Pseudomonadati</taxon>
        <taxon>Gemmatimonadota</taxon>
        <taxon>Gemmatimonadia</taxon>
        <taxon>Gemmatimonadales</taxon>
        <taxon>Gemmatimonadaceae</taxon>
        <taxon>Gemmatimonas</taxon>
    </lineage>
</organism>
<proteinExistence type="predicted"/>
<dbReference type="KEGG" id="gau:GAU_2290"/>
<accession>C1AAS6</accession>
<dbReference type="EMBL" id="AP009153">
    <property type="protein sequence ID" value="BAH39332.1"/>
    <property type="molecule type" value="Genomic_DNA"/>
</dbReference>
<protein>
    <submittedName>
        <fullName evidence="1">Uncharacterized protein</fullName>
    </submittedName>
</protein>
<name>C1AAS6_GEMAT</name>
<dbReference type="HOGENOM" id="CLU_2129831_0_0_0"/>
<dbReference type="AlphaFoldDB" id="C1AAS6"/>
<reference evidence="2" key="1">
    <citation type="submission" date="2006-03" db="EMBL/GenBank/DDBJ databases">
        <title>Complete genome sequence of Gemmatimonas aurantiaca T-27 that represents a novel phylum Gemmatimonadetes.</title>
        <authorList>
            <person name="Takasaki K."/>
            <person name="Ichikawa N."/>
            <person name="Miura H."/>
            <person name="Matsushita S."/>
            <person name="Watanabe Y."/>
            <person name="Oguchi A."/>
            <person name="Ankai A."/>
            <person name="Yashiro I."/>
            <person name="Takahashi M."/>
            <person name="Terui Y."/>
            <person name="Fukui S."/>
            <person name="Yokoyama H."/>
            <person name="Tanikawa S."/>
            <person name="Hanada S."/>
            <person name="Kamagata Y."/>
            <person name="Fujita N."/>
        </authorList>
    </citation>
    <scope>NUCLEOTIDE SEQUENCE [LARGE SCALE GENOMIC DNA]</scope>
    <source>
        <strain evidence="2">T-27 / DSM 14586 / JCM 11422 / NBRC 100505</strain>
    </source>
</reference>
<gene>
    <name evidence="1" type="ordered locus">GAU_2290</name>
</gene>
<keyword evidence="2" id="KW-1185">Reference proteome</keyword>
<dbReference type="Proteomes" id="UP000002209">
    <property type="component" value="Chromosome"/>
</dbReference>